<keyword evidence="9" id="KW-0812">Transmembrane</keyword>
<organism evidence="21 22">
    <name type="scientific">Hyalella azteca</name>
    <name type="common">Amphipod</name>
    <dbReference type="NCBI Taxonomy" id="294128"/>
    <lineage>
        <taxon>Eukaryota</taxon>
        <taxon>Metazoa</taxon>
        <taxon>Ecdysozoa</taxon>
        <taxon>Arthropoda</taxon>
        <taxon>Crustacea</taxon>
        <taxon>Multicrustacea</taxon>
        <taxon>Malacostraca</taxon>
        <taxon>Eumalacostraca</taxon>
        <taxon>Peracarida</taxon>
        <taxon>Amphipoda</taxon>
        <taxon>Senticaudata</taxon>
        <taxon>Talitrida</taxon>
        <taxon>Talitroidea</taxon>
        <taxon>Hyalellidae</taxon>
        <taxon>Hyalella</taxon>
    </lineage>
</organism>
<keyword evidence="7" id="KW-0328">Glycosyltransferase</keyword>
<evidence type="ECO:0000256" key="6">
    <source>
        <dbReference type="ARBA" id="ARBA00011972"/>
    </source>
</evidence>
<dbReference type="RefSeq" id="XP_047740277.1">
    <property type="nucleotide sequence ID" value="XM_047884321.1"/>
</dbReference>
<comment type="pathway">
    <text evidence="4">Glycan metabolism; heparan sulfate biosynthesis.</text>
</comment>
<keyword evidence="12" id="KW-0735">Signal-anchor</keyword>
<evidence type="ECO:0000256" key="11">
    <source>
        <dbReference type="ARBA" id="ARBA00022824"/>
    </source>
</evidence>
<protein>
    <recommendedName>
        <fullName evidence="6">protein xylosyltransferase</fullName>
        <ecNumber evidence="6">2.4.2.26</ecNumber>
    </recommendedName>
    <alternativeName>
        <fullName evidence="18">Peptide O-xylosyltransferase</fullName>
    </alternativeName>
</protein>
<evidence type="ECO:0000256" key="18">
    <source>
        <dbReference type="ARBA" id="ARBA00042865"/>
    </source>
</evidence>
<evidence type="ECO:0000256" key="1">
    <source>
        <dbReference type="ARBA" id="ARBA00004323"/>
    </source>
</evidence>
<comment type="catalytic activity">
    <reaction evidence="19">
        <text>UDP-alpha-D-xylose + L-seryl-[protein] = 3-O-(beta-D-xylosyl)-L-seryl-[protein] + UDP + H(+)</text>
        <dbReference type="Rhea" id="RHEA:50192"/>
        <dbReference type="Rhea" id="RHEA-COMP:9863"/>
        <dbReference type="Rhea" id="RHEA-COMP:12567"/>
        <dbReference type="ChEBI" id="CHEBI:15378"/>
        <dbReference type="ChEBI" id="CHEBI:29999"/>
        <dbReference type="ChEBI" id="CHEBI:57632"/>
        <dbReference type="ChEBI" id="CHEBI:58223"/>
        <dbReference type="ChEBI" id="CHEBI:132085"/>
        <dbReference type="EC" id="2.4.2.26"/>
    </reaction>
</comment>
<evidence type="ECO:0000256" key="19">
    <source>
        <dbReference type="ARBA" id="ARBA00047847"/>
    </source>
</evidence>
<evidence type="ECO:0000256" key="5">
    <source>
        <dbReference type="ARBA" id="ARBA00010195"/>
    </source>
</evidence>
<keyword evidence="17" id="KW-0325">Glycoprotein</keyword>
<evidence type="ECO:0000313" key="21">
    <source>
        <dbReference type="Proteomes" id="UP000694843"/>
    </source>
</evidence>
<dbReference type="PANTHER" id="PTHR46025:SF3">
    <property type="entry name" value="XYLOSYLTRANSFERASE OXT"/>
    <property type="match status" value="1"/>
</dbReference>
<dbReference type="PANTHER" id="PTHR46025">
    <property type="entry name" value="XYLOSYLTRANSFERASE OXT"/>
    <property type="match status" value="1"/>
</dbReference>
<sequence length="859" mass="96098">MPAPALLAPLTSQAPPGPTADIEGQWVREEGSLNRTNEPGTLGDGGNGPQYDDSLAIINKQQHGNEDYNGLGRDNLLRNEIRHGSAVKLGTKLEIPQLNLYEEVKDNIADEDEQDKLMIFAKQKQGEDYREFIVETQHVNATLFPNPELGTGKNFPQTLGTQNIPPPCPTLARCLGYAACVFNFGNEFCRGDPLPGRRKLLDVNVTCLRKELVLMAPPSPPAGDGALQLRLSHAEVVRRQSHIVNLAYVSYADFGVPDYERTNVTSYETNLLQVEGARCDVAEGYRGQCGGREPSSRHVVDSVWHLMARSRDAGCRLQLLQTFCAYQFSPAGLCVPPFALAPQQLQQLQLLYSPAHVFLYHVDTRRQQLRQTLQEAFTAHYPAATNIKILPQEESFVPSWGSYGIVRAELQGLRYLLDLPHWEFVIKLSGADLPLRSPQDLGLLLAPYRGRSLATFFRVKNFSPSATSLQMDVWHGCGGHVYNVTRAAGPPATSDVEVLSGSQWSVPHRSLVQYLFSANRSAALRRHHFYFSTSILPDEMFTATVLQNSPLRNRTLNVSLHWLKAYQKRSALQLCRHTHEADFCGQGPSTIESSDWPALREASHRYFFARKFNTSFNSSSSSTLPPATEATRDKVAHHQRQGYYEDILRHVSHSLIRQMVRMSLDKLILQGQLDKTLLWDGSADYKLRFLPQLESPHPCCDLPYQLGYKMVQHFSAVLDFSLPLSDGKILRARSRIIPQKMFACYPDGHLRALRVTTWPANALSLRHLDSEGAVPPQSSVNLPLSSRPAPVTNIYVELWLHVTTRSVNEECARRRVTAAGAPLHLLQLNMTAVTAAPLRYQVAVQDYTQTTLSVKSNSR</sequence>
<keyword evidence="8" id="KW-0808">Transferase</keyword>
<comment type="subcellular location">
    <subcellularLocation>
        <location evidence="2">Endoplasmic reticulum membrane</location>
        <topology evidence="2">Single-pass type II membrane protein</topology>
    </subcellularLocation>
    <subcellularLocation>
        <location evidence="1">Golgi apparatus membrane</location>
        <topology evidence="1">Single-pass type II membrane protein</topology>
    </subcellularLocation>
</comment>
<evidence type="ECO:0000256" key="7">
    <source>
        <dbReference type="ARBA" id="ARBA00022676"/>
    </source>
</evidence>
<evidence type="ECO:0000256" key="2">
    <source>
        <dbReference type="ARBA" id="ARBA00004648"/>
    </source>
</evidence>
<gene>
    <name evidence="22" type="primary">LOC108679286</name>
</gene>
<comment type="pathway">
    <text evidence="3">Glycan metabolism; chondroitin sulfate biosynthesis.</text>
</comment>
<dbReference type="AlphaFoldDB" id="A0A979FUN9"/>
<feature type="region of interest" description="Disordered" evidence="20">
    <location>
        <begin position="1"/>
        <end position="52"/>
    </location>
</feature>
<evidence type="ECO:0000256" key="20">
    <source>
        <dbReference type="SAM" id="MobiDB-lite"/>
    </source>
</evidence>
<dbReference type="Pfam" id="PF02485">
    <property type="entry name" value="Branch"/>
    <property type="match status" value="1"/>
</dbReference>
<keyword evidence="13" id="KW-1133">Transmembrane helix</keyword>
<keyword evidence="15" id="KW-0472">Membrane</keyword>
<reference evidence="22" key="1">
    <citation type="submission" date="2025-08" db="UniProtKB">
        <authorList>
            <consortium name="RefSeq"/>
        </authorList>
    </citation>
    <scope>IDENTIFICATION</scope>
    <source>
        <tissue evidence="22">Whole organism</tissue>
    </source>
</reference>
<proteinExistence type="inferred from homology"/>
<dbReference type="GO" id="GO:0005789">
    <property type="term" value="C:endoplasmic reticulum membrane"/>
    <property type="evidence" value="ECO:0007669"/>
    <property type="project" value="UniProtKB-SubCell"/>
</dbReference>
<dbReference type="GO" id="GO:0030158">
    <property type="term" value="F:protein xylosyltransferase activity"/>
    <property type="evidence" value="ECO:0007669"/>
    <property type="project" value="UniProtKB-EC"/>
</dbReference>
<dbReference type="Proteomes" id="UP000694843">
    <property type="component" value="Unplaced"/>
</dbReference>
<evidence type="ECO:0000256" key="12">
    <source>
        <dbReference type="ARBA" id="ARBA00022968"/>
    </source>
</evidence>
<keyword evidence="11" id="KW-0256">Endoplasmic reticulum</keyword>
<dbReference type="GO" id="GO:0050650">
    <property type="term" value="P:chondroitin sulfate proteoglycan biosynthetic process"/>
    <property type="evidence" value="ECO:0007669"/>
    <property type="project" value="TreeGrafter"/>
</dbReference>
<evidence type="ECO:0000256" key="10">
    <source>
        <dbReference type="ARBA" id="ARBA00022723"/>
    </source>
</evidence>
<evidence type="ECO:0000256" key="8">
    <source>
        <dbReference type="ARBA" id="ARBA00022679"/>
    </source>
</evidence>
<name>A0A979FUN9_HYAAZ</name>
<evidence type="ECO:0000313" key="22">
    <source>
        <dbReference type="RefSeq" id="XP_047740277.1"/>
    </source>
</evidence>
<dbReference type="OrthoDB" id="6285875at2759"/>
<dbReference type="InterPro" id="IPR003406">
    <property type="entry name" value="Glyco_trans_14"/>
</dbReference>
<evidence type="ECO:0000256" key="14">
    <source>
        <dbReference type="ARBA" id="ARBA00023034"/>
    </source>
</evidence>
<comment type="similarity">
    <text evidence="5">Belongs to the glycosyltransferase 14 family. XylT subfamily.</text>
</comment>
<dbReference type="GO" id="GO:0015012">
    <property type="term" value="P:heparan sulfate proteoglycan biosynthetic process"/>
    <property type="evidence" value="ECO:0007669"/>
    <property type="project" value="TreeGrafter"/>
</dbReference>
<dbReference type="OMA" id="RATHITT"/>
<keyword evidence="21" id="KW-1185">Reference proteome</keyword>
<evidence type="ECO:0000256" key="9">
    <source>
        <dbReference type="ARBA" id="ARBA00022692"/>
    </source>
</evidence>
<evidence type="ECO:0000256" key="4">
    <source>
        <dbReference type="ARBA" id="ARBA00005093"/>
    </source>
</evidence>
<evidence type="ECO:0000256" key="13">
    <source>
        <dbReference type="ARBA" id="ARBA00022989"/>
    </source>
</evidence>
<dbReference type="EC" id="2.4.2.26" evidence="6"/>
<dbReference type="GeneID" id="108679286"/>
<evidence type="ECO:0000256" key="15">
    <source>
        <dbReference type="ARBA" id="ARBA00023136"/>
    </source>
</evidence>
<dbReference type="KEGG" id="hazt:108679286"/>
<evidence type="ECO:0000256" key="3">
    <source>
        <dbReference type="ARBA" id="ARBA00004840"/>
    </source>
</evidence>
<keyword evidence="16" id="KW-1015">Disulfide bond</keyword>
<dbReference type="CTD" id="5020"/>
<keyword evidence="14" id="KW-0333">Golgi apparatus</keyword>
<dbReference type="GO" id="GO:0046872">
    <property type="term" value="F:metal ion binding"/>
    <property type="evidence" value="ECO:0007669"/>
    <property type="project" value="UniProtKB-KW"/>
</dbReference>
<accession>A0A979FUN9</accession>
<keyword evidence="10" id="KW-0479">Metal-binding</keyword>
<dbReference type="GO" id="GO:0000139">
    <property type="term" value="C:Golgi membrane"/>
    <property type="evidence" value="ECO:0007669"/>
    <property type="project" value="UniProtKB-SubCell"/>
</dbReference>
<dbReference type="InterPro" id="IPR043538">
    <property type="entry name" value="XYLT"/>
</dbReference>
<evidence type="ECO:0000256" key="17">
    <source>
        <dbReference type="ARBA" id="ARBA00023180"/>
    </source>
</evidence>
<evidence type="ECO:0000256" key="16">
    <source>
        <dbReference type="ARBA" id="ARBA00023157"/>
    </source>
</evidence>